<feature type="compositionally biased region" description="Polar residues" evidence="1">
    <location>
        <begin position="66"/>
        <end position="75"/>
    </location>
</feature>
<evidence type="ECO:0000313" key="2">
    <source>
        <dbReference type="EMBL" id="GAS85501.1"/>
    </source>
</evidence>
<dbReference type="Proteomes" id="UP000187134">
    <property type="component" value="Unassembled WGS sequence"/>
</dbReference>
<feature type="compositionally biased region" description="Polar residues" evidence="1">
    <location>
        <begin position="45"/>
        <end position="55"/>
    </location>
</feature>
<feature type="compositionally biased region" description="Low complexity" evidence="1">
    <location>
        <begin position="76"/>
        <end position="96"/>
    </location>
</feature>
<accession>A0A100VSW3</accession>
<dbReference type="EMBL" id="MRTJ01000016">
    <property type="protein sequence ID" value="OMF08712.1"/>
    <property type="molecule type" value="Genomic_DNA"/>
</dbReference>
<evidence type="ECO:0000313" key="3">
    <source>
        <dbReference type="EMBL" id="OMF08712.1"/>
    </source>
</evidence>
<protein>
    <submittedName>
        <fullName evidence="2">Uncharacterized protein</fullName>
    </submittedName>
</protein>
<dbReference type="RefSeq" id="WP_062837836.1">
    <property type="nucleotide sequence ID" value="NZ_BCNV01000011.1"/>
</dbReference>
<comment type="caution">
    <text evidence="2">The sequence shown here is derived from an EMBL/GenBank/DDBJ whole genome shotgun (WGS) entry which is preliminary data.</text>
</comment>
<sequence>MTRRKRNQWRKWQASAAATLTVAALFQYVRTSDAFDVAYAAANGADTSVTASSQVDTRDDVMDEWISSTTDSHNWNTQDNDNNDSQDNGTSDSTQSAGADQSMIDKGSYSDSQRYGQNNQGTDSGYSSGNYQSRTGAS</sequence>
<evidence type="ECO:0000313" key="5">
    <source>
        <dbReference type="Proteomes" id="UP000187134"/>
    </source>
</evidence>
<dbReference type="EMBL" id="BCNV01000011">
    <property type="protein sequence ID" value="GAS85501.1"/>
    <property type="molecule type" value="Genomic_DNA"/>
</dbReference>
<gene>
    <name evidence="3" type="ORF">BK131_25550</name>
    <name evidence="2" type="ORF">PAHA3_5635</name>
</gene>
<dbReference type="Proteomes" id="UP000069697">
    <property type="component" value="Unassembled WGS sequence"/>
</dbReference>
<evidence type="ECO:0000313" key="4">
    <source>
        <dbReference type="Proteomes" id="UP000069697"/>
    </source>
</evidence>
<feature type="region of interest" description="Disordered" evidence="1">
    <location>
        <begin position="45"/>
        <end position="138"/>
    </location>
</feature>
<dbReference type="OrthoDB" id="2629425at2"/>
<reference evidence="4" key="2">
    <citation type="submission" date="2016-01" db="EMBL/GenBank/DDBJ databases">
        <title>Draft Genome Sequence of Paenibacillus amylolyticus Heshi-A3 that Was Isolated from Fermented Rice Bran with Aging Salted Mackerel, Which Was Named Heshiko as Traditional Fermented Seafood in Japan.</title>
        <authorList>
            <person name="Akuzawa S."/>
            <person name="Nakagawa J."/>
            <person name="Kanekatsu T."/>
            <person name="Kubota E."/>
            <person name="Ohtake R."/>
            <person name="Suzuki T."/>
            <person name="Kanesaki Y."/>
        </authorList>
    </citation>
    <scope>NUCLEOTIDE SEQUENCE [LARGE SCALE GENOMIC DNA]</scope>
    <source>
        <strain evidence="4">Heshi-A3</strain>
    </source>
</reference>
<organism evidence="2 4">
    <name type="scientific">Paenibacillus amylolyticus</name>
    <dbReference type="NCBI Taxonomy" id="1451"/>
    <lineage>
        <taxon>Bacteria</taxon>
        <taxon>Bacillati</taxon>
        <taxon>Bacillota</taxon>
        <taxon>Bacilli</taxon>
        <taxon>Bacillales</taxon>
        <taxon>Paenibacillaceae</taxon>
        <taxon>Paenibacillus</taxon>
    </lineage>
</organism>
<dbReference type="AlphaFoldDB" id="A0A100VSW3"/>
<reference evidence="2 4" key="1">
    <citation type="journal article" date="2016" name="Genome Announc.">
        <title>Draft Genome Sequence of Paenibacillus amylolyticus Heshi-A3, Isolated from Fermented Rice Bran in a Japanese Fermented Seafood Dish.</title>
        <authorList>
            <person name="Akuzawa S."/>
            <person name="Nagaoka J."/>
            <person name="Kanekatsu M."/>
            <person name="Kubota E."/>
            <person name="Ohtake R."/>
            <person name="Suzuki T."/>
            <person name="Kanesaki Y."/>
        </authorList>
    </citation>
    <scope>NUCLEOTIDE SEQUENCE [LARGE SCALE GENOMIC DNA]</scope>
    <source>
        <strain evidence="2 4">Heshi-A3</strain>
    </source>
</reference>
<name>A0A100VSW3_PAEAM</name>
<proteinExistence type="predicted"/>
<evidence type="ECO:0000256" key="1">
    <source>
        <dbReference type="SAM" id="MobiDB-lite"/>
    </source>
</evidence>
<feature type="compositionally biased region" description="Polar residues" evidence="1">
    <location>
        <begin position="109"/>
        <end position="138"/>
    </location>
</feature>
<reference evidence="3 5" key="3">
    <citation type="submission" date="2016-11" db="EMBL/GenBank/DDBJ databases">
        <title>Paenibacillus species isolates.</title>
        <authorList>
            <person name="Beno S.M."/>
        </authorList>
    </citation>
    <scope>NUCLEOTIDE SEQUENCE [LARGE SCALE GENOMIC DNA]</scope>
    <source>
        <strain evidence="3 5">FSL H8-0246</strain>
    </source>
</reference>